<reference evidence="5 6" key="1">
    <citation type="submission" date="2021-06" db="EMBL/GenBank/DDBJ databases">
        <authorList>
            <person name="Palmer J.M."/>
        </authorList>
    </citation>
    <scope>NUCLEOTIDE SEQUENCE [LARGE SCALE GENOMIC DNA]</scope>
    <source>
        <strain evidence="5 6">AS_MEX2019</strain>
        <tissue evidence="5">Muscle</tissue>
    </source>
</reference>
<dbReference type="PROSITE" id="PS50025">
    <property type="entry name" value="LAM_G_DOMAIN"/>
    <property type="match status" value="1"/>
</dbReference>
<keyword evidence="1" id="KW-1015">Disulfide bond</keyword>
<dbReference type="PANTHER" id="PTHR15036">
    <property type="entry name" value="PIKACHURIN-LIKE PROTEIN"/>
    <property type="match status" value="1"/>
</dbReference>
<proteinExistence type="predicted"/>
<dbReference type="Gene3D" id="2.10.25.10">
    <property type="entry name" value="Laminin"/>
    <property type="match status" value="1"/>
</dbReference>
<dbReference type="Pfam" id="PF02210">
    <property type="entry name" value="Laminin_G_2"/>
    <property type="match status" value="1"/>
</dbReference>
<feature type="domain" description="EGF-like" evidence="4">
    <location>
        <begin position="81"/>
        <end position="118"/>
    </location>
</feature>
<organism evidence="5 6">
    <name type="scientific">Ameca splendens</name>
    <dbReference type="NCBI Taxonomy" id="208324"/>
    <lineage>
        <taxon>Eukaryota</taxon>
        <taxon>Metazoa</taxon>
        <taxon>Chordata</taxon>
        <taxon>Craniata</taxon>
        <taxon>Vertebrata</taxon>
        <taxon>Euteleostomi</taxon>
        <taxon>Actinopterygii</taxon>
        <taxon>Neopterygii</taxon>
        <taxon>Teleostei</taxon>
        <taxon>Neoteleostei</taxon>
        <taxon>Acanthomorphata</taxon>
        <taxon>Ovalentaria</taxon>
        <taxon>Atherinomorphae</taxon>
        <taxon>Cyprinodontiformes</taxon>
        <taxon>Goodeidae</taxon>
        <taxon>Ameca</taxon>
    </lineage>
</organism>
<keyword evidence="2" id="KW-0245">EGF-like domain</keyword>
<dbReference type="InterPro" id="IPR001791">
    <property type="entry name" value="Laminin_G"/>
</dbReference>
<dbReference type="PROSITE" id="PS50026">
    <property type="entry name" value="EGF_3"/>
    <property type="match status" value="1"/>
</dbReference>
<sequence length="168" mass="18544">MLTVDGDEASTVRTAIPAQIKTGGTYYFGGYFSHTNRRLLQRSFQGCIQMILIDDHLVDLQAVEEGRIGTFENVSLDMCAIIDRCVPNHCEHGGKCSQTWDTFSCNCSGTGYSGATCHTCFIILGDVRAAMPVELRMSNCGARYSSMWLLILAAMMPDRSFHVVKTVN</sequence>
<dbReference type="Pfam" id="PF00008">
    <property type="entry name" value="EGF"/>
    <property type="match status" value="1"/>
</dbReference>
<dbReference type="InterPro" id="IPR013320">
    <property type="entry name" value="ConA-like_dom_sf"/>
</dbReference>
<name>A0ABV0Z5L1_9TELE</name>
<feature type="domain" description="Laminin G" evidence="3">
    <location>
        <begin position="1"/>
        <end position="79"/>
    </location>
</feature>
<gene>
    <name evidence="5" type="primary">CNTNAP2_4</name>
    <name evidence="5" type="ORF">AMECASPLE_030737</name>
</gene>
<keyword evidence="6" id="KW-1185">Reference proteome</keyword>
<accession>A0ABV0Z5L1</accession>
<evidence type="ECO:0000313" key="5">
    <source>
        <dbReference type="EMBL" id="MEQ2300920.1"/>
    </source>
</evidence>
<dbReference type="Gene3D" id="2.60.120.200">
    <property type="match status" value="1"/>
</dbReference>
<dbReference type="InterPro" id="IPR050372">
    <property type="entry name" value="Neurexin-related_CASP"/>
</dbReference>
<evidence type="ECO:0000313" key="6">
    <source>
        <dbReference type="Proteomes" id="UP001469553"/>
    </source>
</evidence>
<evidence type="ECO:0000256" key="1">
    <source>
        <dbReference type="ARBA" id="ARBA00023157"/>
    </source>
</evidence>
<dbReference type="SUPFAM" id="SSF49899">
    <property type="entry name" value="Concanavalin A-like lectins/glucanases"/>
    <property type="match status" value="1"/>
</dbReference>
<dbReference type="CDD" id="cd00054">
    <property type="entry name" value="EGF_CA"/>
    <property type="match status" value="1"/>
</dbReference>
<dbReference type="InterPro" id="IPR000742">
    <property type="entry name" value="EGF"/>
</dbReference>
<evidence type="ECO:0000259" key="4">
    <source>
        <dbReference type="PROSITE" id="PS50026"/>
    </source>
</evidence>
<dbReference type="SUPFAM" id="SSF57196">
    <property type="entry name" value="EGF/Laminin"/>
    <property type="match status" value="1"/>
</dbReference>
<protein>
    <submittedName>
        <fullName evidence="5">Contactin-associated protein-like 2</fullName>
    </submittedName>
</protein>
<evidence type="ECO:0000256" key="2">
    <source>
        <dbReference type="PROSITE-ProRule" id="PRU00076"/>
    </source>
</evidence>
<evidence type="ECO:0000259" key="3">
    <source>
        <dbReference type="PROSITE" id="PS50025"/>
    </source>
</evidence>
<comment type="caution">
    <text evidence="2">Lacks conserved residue(s) required for the propagation of feature annotation.</text>
</comment>
<dbReference type="Proteomes" id="UP001469553">
    <property type="component" value="Unassembled WGS sequence"/>
</dbReference>
<dbReference type="EMBL" id="JAHRIP010050739">
    <property type="protein sequence ID" value="MEQ2300920.1"/>
    <property type="molecule type" value="Genomic_DNA"/>
</dbReference>
<comment type="caution">
    <text evidence="5">The sequence shown here is derived from an EMBL/GenBank/DDBJ whole genome shotgun (WGS) entry which is preliminary data.</text>
</comment>
<dbReference type="PANTHER" id="PTHR15036:SF33">
    <property type="entry name" value="CONTACTIN-ASSOCIATED PROTEIN-LIKE 2"/>
    <property type="match status" value="1"/>
</dbReference>